<protein>
    <submittedName>
        <fullName evidence="2">AlNc14C10G1233 protein</fullName>
    </submittedName>
</protein>
<reference evidence="2" key="1">
    <citation type="journal article" date="2011" name="PLoS Biol.">
        <title>Gene gain and loss during evolution of obligate parasitism in the white rust pathogen of Arabidopsis thaliana.</title>
        <authorList>
            <person name="Kemen E."/>
            <person name="Gardiner A."/>
            <person name="Schultz-Larsen T."/>
            <person name="Kemen A.C."/>
            <person name="Balmuth A.L."/>
            <person name="Robert-Seilaniantz A."/>
            <person name="Bailey K."/>
            <person name="Holub E."/>
            <person name="Studholme D.J."/>
            <person name="Maclean D."/>
            <person name="Jones J.D."/>
        </authorList>
    </citation>
    <scope>NUCLEOTIDE SEQUENCE</scope>
</reference>
<organism evidence="2">
    <name type="scientific">Albugo laibachii Nc14</name>
    <dbReference type="NCBI Taxonomy" id="890382"/>
    <lineage>
        <taxon>Eukaryota</taxon>
        <taxon>Sar</taxon>
        <taxon>Stramenopiles</taxon>
        <taxon>Oomycota</taxon>
        <taxon>Peronosporomycetes</taxon>
        <taxon>Albuginales</taxon>
        <taxon>Albuginaceae</taxon>
        <taxon>Albugo</taxon>
    </lineage>
</organism>
<evidence type="ECO:0000256" key="1">
    <source>
        <dbReference type="SAM" id="MobiDB-lite"/>
    </source>
</evidence>
<accession>F0W2I6</accession>
<feature type="region of interest" description="Disordered" evidence="1">
    <location>
        <begin position="131"/>
        <end position="151"/>
    </location>
</feature>
<name>F0W2I6_9STRA</name>
<dbReference type="EMBL" id="FR824055">
    <property type="protein sequence ID" value="CCA15272.1"/>
    <property type="molecule type" value="Genomic_DNA"/>
</dbReference>
<sequence>MQSNERRRHVEALFRDDCSSPYRQNQLITSPRTISHNQLVVEEEVSSSSVKEEKRASLSPASVITSLPELRPKPSMQEPRLVFKLTRRAHVRSESLGILSHGKRTMNIQEILASAAHNNTLLGSSSTLASKRDSTVGCGRSTASDLHTNAQ</sequence>
<feature type="compositionally biased region" description="Polar residues" evidence="1">
    <location>
        <begin position="141"/>
        <end position="151"/>
    </location>
</feature>
<proteinExistence type="predicted"/>
<evidence type="ECO:0000313" key="2">
    <source>
        <dbReference type="EMBL" id="CCA15272.1"/>
    </source>
</evidence>
<gene>
    <name evidence="2" type="primary">AlNc14C10G1233</name>
    <name evidence="2" type="ORF">ALNC14_014150</name>
</gene>
<dbReference type="HOGENOM" id="CLU_1734842_0_0_1"/>
<reference evidence="2" key="2">
    <citation type="submission" date="2011-02" db="EMBL/GenBank/DDBJ databases">
        <authorList>
            <person name="MacLean D."/>
        </authorList>
    </citation>
    <scope>NUCLEOTIDE SEQUENCE</scope>
</reference>
<dbReference type="AlphaFoldDB" id="F0W2I6"/>